<dbReference type="InterPro" id="IPR014710">
    <property type="entry name" value="RmlC-like_jellyroll"/>
</dbReference>
<dbReference type="GO" id="GO:0003700">
    <property type="term" value="F:DNA-binding transcription factor activity"/>
    <property type="evidence" value="ECO:0007669"/>
    <property type="project" value="TreeGrafter"/>
</dbReference>
<dbReference type="GO" id="GO:0005829">
    <property type="term" value="C:cytosol"/>
    <property type="evidence" value="ECO:0007669"/>
    <property type="project" value="TreeGrafter"/>
</dbReference>
<reference evidence="5" key="1">
    <citation type="journal article" date="2020" name="mSystems">
        <title>Genome- and Community-Level Interaction Insights into Carbon Utilization and Element Cycling Functions of Hydrothermarchaeota in Hydrothermal Sediment.</title>
        <authorList>
            <person name="Zhou Z."/>
            <person name="Liu Y."/>
            <person name="Xu W."/>
            <person name="Pan J."/>
            <person name="Luo Z.H."/>
            <person name="Li M."/>
        </authorList>
    </citation>
    <scope>NUCLEOTIDE SEQUENCE [LARGE SCALE GENOMIC DNA]</scope>
    <source>
        <strain evidence="5">SpSt-855</strain>
    </source>
</reference>
<accession>A0A7V4XTQ2</accession>
<evidence type="ECO:0000256" key="3">
    <source>
        <dbReference type="ARBA" id="ARBA00023163"/>
    </source>
</evidence>
<evidence type="ECO:0000313" key="5">
    <source>
        <dbReference type="EMBL" id="HGY94925.1"/>
    </source>
</evidence>
<evidence type="ECO:0000256" key="1">
    <source>
        <dbReference type="ARBA" id="ARBA00023015"/>
    </source>
</evidence>
<proteinExistence type="predicted"/>
<keyword evidence="2" id="KW-0238">DNA-binding</keyword>
<comment type="caution">
    <text evidence="5">The sequence shown here is derived from an EMBL/GenBank/DDBJ whole genome shotgun (WGS) entry which is preliminary data.</text>
</comment>
<feature type="domain" description="HTH crp-type" evidence="4">
    <location>
        <begin position="166"/>
        <end position="232"/>
    </location>
</feature>
<dbReference type="InterPro" id="IPR018490">
    <property type="entry name" value="cNMP-bd_dom_sf"/>
</dbReference>
<dbReference type="EMBL" id="DTKL01000061">
    <property type="protein sequence ID" value="HGY94925.1"/>
    <property type="molecule type" value="Genomic_DNA"/>
</dbReference>
<organism evidence="5">
    <name type="scientific">Acidobacterium capsulatum</name>
    <dbReference type="NCBI Taxonomy" id="33075"/>
    <lineage>
        <taxon>Bacteria</taxon>
        <taxon>Pseudomonadati</taxon>
        <taxon>Acidobacteriota</taxon>
        <taxon>Terriglobia</taxon>
        <taxon>Terriglobales</taxon>
        <taxon>Acidobacteriaceae</taxon>
        <taxon>Acidobacterium</taxon>
    </lineage>
</organism>
<dbReference type="InterPro" id="IPR012318">
    <property type="entry name" value="HTH_CRP"/>
</dbReference>
<protein>
    <submittedName>
        <fullName evidence="5">Crp/Fnr family transcriptional regulator</fullName>
    </submittedName>
</protein>
<evidence type="ECO:0000259" key="4">
    <source>
        <dbReference type="PROSITE" id="PS51063"/>
    </source>
</evidence>
<name>A0A7V4XTQ2_9BACT</name>
<dbReference type="SUPFAM" id="SSF46785">
    <property type="entry name" value="Winged helix' DNA-binding domain"/>
    <property type="match status" value="1"/>
</dbReference>
<dbReference type="InterPro" id="IPR036390">
    <property type="entry name" value="WH_DNA-bd_sf"/>
</dbReference>
<dbReference type="PANTHER" id="PTHR24567:SF74">
    <property type="entry name" value="HTH-TYPE TRANSCRIPTIONAL REGULATOR ARCR"/>
    <property type="match status" value="1"/>
</dbReference>
<evidence type="ECO:0000256" key="2">
    <source>
        <dbReference type="ARBA" id="ARBA00023125"/>
    </source>
</evidence>
<dbReference type="Gene3D" id="1.10.10.10">
    <property type="entry name" value="Winged helix-like DNA-binding domain superfamily/Winged helix DNA-binding domain"/>
    <property type="match status" value="1"/>
</dbReference>
<keyword evidence="3" id="KW-0804">Transcription</keyword>
<dbReference type="PROSITE" id="PS51063">
    <property type="entry name" value="HTH_CRP_2"/>
    <property type="match status" value="1"/>
</dbReference>
<dbReference type="InterPro" id="IPR050397">
    <property type="entry name" value="Env_Response_Regulators"/>
</dbReference>
<dbReference type="Pfam" id="PF13545">
    <property type="entry name" value="HTH_Crp_2"/>
    <property type="match status" value="1"/>
</dbReference>
<dbReference type="InterPro" id="IPR036388">
    <property type="entry name" value="WH-like_DNA-bd_sf"/>
</dbReference>
<gene>
    <name evidence="5" type="ORF">ENW50_09630</name>
</gene>
<keyword evidence="1" id="KW-0805">Transcription regulation</keyword>
<dbReference type="PANTHER" id="PTHR24567">
    <property type="entry name" value="CRP FAMILY TRANSCRIPTIONAL REGULATORY PROTEIN"/>
    <property type="match status" value="1"/>
</dbReference>
<sequence length="266" mass="29322">MEPCNGRCVGWPTVTATKFWCDSMTYALSNVLLDMLPSETARSLSSQLMRVPLPAQSILYEANKTPRHVHFLTSGIASAVNIMSDGQRVEVTVVGREGAPQGIHLLAPISVPTRCFMQIAGTALRMDYHVLLRMLGKDEHLRRALLAYAQYQNLMTAQFVACGRLHGVRERLARRLLMLQDRMGDGVLKLTQASLAGTLGAQRTTVTAVCGELEHKGILAHERGTLRILQRSALEAASCECYRVTRRLLESLYAEAGQRVDYPAAG</sequence>
<dbReference type="AlphaFoldDB" id="A0A7V4XTQ2"/>
<dbReference type="SUPFAM" id="SSF51206">
    <property type="entry name" value="cAMP-binding domain-like"/>
    <property type="match status" value="1"/>
</dbReference>
<dbReference type="Gene3D" id="2.60.120.10">
    <property type="entry name" value="Jelly Rolls"/>
    <property type="match status" value="1"/>
</dbReference>
<dbReference type="GO" id="GO:0003677">
    <property type="term" value="F:DNA binding"/>
    <property type="evidence" value="ECO:0007669"/>
    <property type="project" value="UniProtKB-KW"/>
</dbReference>